<evidence type="ECO:0008006" key="3">
    <source>
        <dbReference type="Google" id="ProtNLM"/>
    </source>
</evidence>
<gene>
    <name evidence="1" type="ORF">K5L01_00225</name>
</gene>
<name>A0ABT0SCN4_9GAMM</name>
<evidence type="ECO:0000313" key="1">
    <source>
        <dbReference type="EMBL" id="MCL7713085.1"/>
    </source>
</evidence>
<evidence type="ECO:0000313" key="2">
    <source>
        <dbReference type="Proteomes" id="UP001431235"/>
    </source>
</evidence>
<dbReference type="EMBL" id="JAIKTS010000001">
    <property type="protein sequence ID" value="MCL7713085.1"/>
    <property type="molecule type" value="Genomic_DNA"/>
</dbReference>
<proteinExistence type="predicted"/>
<comment type="caution">
    <text evidence="1">The sequence shown here is derived from an EMBL/GenBank/DDBJ whole genome shotgun (WGS) entry which is preliminary data.</text>
</comment>
<reference evidence="1 2" key="1">
    <citation type="submission" date="2021-08" db="EMBL/GenBank/DDBJ databases">
        <title>Novel members of of the genus Stenotrophomonas from differernt environment.</title>
        <authorList>
            <person name="Deng Y."/>
        </authorList>
    </citation>
    <scope>NUCLEOTIDE SEQUENCE [LARGE SCALE GENOMIC DNA]</scope>
    <source>
        <strain evidence="1 2">CPCC 101365</strain>
    </source>
</reference>
<accession>A0ABT0SCN4</accession>
<protein>
    <recommendedName>
        <fullName evidence="3">Sigma-70 family RNA polymerase sigma factor</fullName>
    </recommendedName>
</protein>
<keyword evidence="2" id="KW-1185">Reference proteome</keyword>
<dbReference type="RefSeq" id="WP_250060851.1">
    <property type="nucleotide sequence ID" value="NZ_JAIKTS010000001.1"/>
</dbReference>
<dbReference type="Proteomes" id="UP001431235">
    <property type="component" value="Unassembled WGS sequence"/>
</dbReference>
<sequence length="166" mass="18346">MESVPAATAATEESVRSYLGVDYRRHYAALLRQHPAPPDAIAELCLFRFWLACRAHLHAHGAETARLSPRRLPADWPLPRQVAGFDIAYRLGAWFEHLLESRLDLYDRFFLHGRQADDPLGLDAAALALTCQLFVQPPAPLRAALQAEARTLFARLAAAGRAVPGA</sequence>
<organism evidence="1 2">
    <name type="scientific">Stenotrophomonas mori</name>
    <dbReference type="NCBI Taxonomy" id="2871096"/>
    <lineage>
        <taxon>Bacteria</taxon>
        <taxon>Pseudomonadati</taxon>
        <taxon>Pseudomonadota</taxon>
        <taxon>Gammaproteobacteria</taxon>
        <taxon>Lysobacterales</taxon>
        <taxon>Lysobacteraceae</taxon>
        <taxon>Stenotrophomonas</taxon>
    </lineage>
</organism>